<dbReference type="GO" id="GO:0005509">
    <property type="term" value="F:calcium ion binding"/>
    <property type="evidence" value="ECO:0007669"/>
    <property type="project" value="InterPro"/>
</dbReference>
<name>A0AA52HX50_9METZ</name>
<dbReference type="AlphaFoldDB" id="A0AA52HX50"/>
<gene>
    <name evidence="2" type="primary">EPD-BCP1beta</name>
</gene>
<keyword evidence="1" id="KW-0732">Signal</keyword>
<keyword evidence="3" id="KW-0002">3D-structure</keyword>
<feature type="disulfide bond" evidence="3">
    <location>
        <begin position="93"/>
        <end position="194"/>
    </location>
</feature>
<reference evidence="3" key="1">
    <citation type="journal article" date="2023" name="J. Biol. Chem.">
        <title>An ependymin-related blue carotenoprotein decorates marine blue sponge.</title>
        <authorList>
            <person name="Kawasaki S."/>
            <person name="Kaneko T."/>
            <person name="Asano T."/>
            <person name="Maoka T."/>
            <person name="Takaichi S."/>
            <person name="Shomura Y."/>
        </authorList>
    </citation>
    <scope>X-RAY CRYSTALLOGRAPHY (2.44 ANGSTROMS)</scope>
    <scope>DISULFIDE BONDS</scope>
</reference>
<organism evidence="2">
    <name type="scientific">Haliclona sp. kz-2018</name>
    <dbReference type="NCBI Taxonomy" id="2607669"/>
    <lineage>
        <taxon>Eukaryota</taxon>
        <taxon>Metazoa</taxon>
        <taxon>Porifera</taxon>
        <taxon>Demospongiae</taxon>
        <taxon>Heteroscleromorpha</taxon>
        <taxon>Haplosclerida</taxon>
        <taxon>Chalinidae</taxon>
        <taxon>Haliclona</taxon>
    </lineage>
</organism>
<dbReference type="GO" id="GO:0007160">
    <property type="term" value="P:cell-matrix adhesion"/>
    <property type="evidence" value="ECO:0007669"/>
    <property type="project" value="InterPro"/>
</dbReference>
<dbReference type="SMR" id="A0AA52HX50"/>
<protein>
    <submittedName>
        <fullName evidence="2">Ependymin related protein</fullName>
    </submittedName>
</protein>
<sequence>MKCLLIIALIASVAAIAQSQAPTCTDIPETWNGMVFENLIRDGKKSVRRSNTSYDKGSESIKSVDIKSTGGPLRTELLLYKTKTRYVVVNGNCTKSTLEGDFPNFGVAAGSSSAGATYLGSSMPNLGLLVNLFYGTDERKRYFFNEYAPIGSGSTCIPVMVTYATLEPLELGYLQYGNITTTLPTDAFSVPPECNT</sequence>
<dbReference type="PANTHER" id="PTHR10697">
    <property type="entry name" value="MAMMALIAN EPENDYMIN-RELATED PROTEIN 1"/>
    <property type="match status" value="1"/>
</dbReference>
<feature type="chain" id="PRO_5041453019" evidence="1">
    <location>
        <begin position="20"/>
        <end position="196"/>
    </location>
</feature>
<dbReference type="InterPro" id="IPR001299">
    <property type="entry name" value="Ependymin"/>
</dbReference>
<evidence type="ECO:0000256" key="1">
    <source>
        <dbReference type="SAM" id="SignalP"/>
    </source>
</evidence>
<dbReference type="Pfam" id="PF00811">
    <property type="entry name" value="Ependymin"/>
    <property type="match status" value="1"/>
</dbReference>
<evidence type="ECO:0007829" key="3">
    <source>
        <dbReference type="PDB" id="8I34"/>
    </source>
</evidence>
<reference evidence="2" key="2">
    <citation type="journal article" date="2023" name="J. Biol. Chem.">
        <title>An ependymin-related blue carotenoprotein decorates marine blue sponge.</title>
        <authorList>
            <person name="Kawasaki S."/>
            <person name="Kaneko T."/>
            <person name="Asano T."/>
            <person name="Maoka T."/>
            <person name="Takaichi S."/>
            <person name="Shomura Y."/>
        </authorList>
    </citation>
    <scope>NUCLEOTIDE SEQUENCE</scope>
</reference>
<dbReference type="GO" id="GO:0005576">
    <property type="term" value="C:extracellular region"/>
    <property type="evidence" value="ECO:0007669"/>
    <property type="project" value="InterPro"/>
</dbReference>
<dbReference type="GO" id="GO:0005764">
    <property type="term" value="C:lysosome"/>
    <property type="evidence" value="ECO:0007669"/>
    <property type="project" value="TreeGrafter"/>
</dbReference>
<feature type="signal peptide" evidence="1">
    <location>
        <begin position="1"/>
        <end position="19"/>
    </location>
</feature>
<dbReference type="EMBL" id="LC737963">
    <property type="protein sequence ID" value="BDT56496.1"/>
    <property type="molecule type" value="mRNA"/>
</dbReference>
<proteinExistence type="evidence at protein level"/>
<dbReference type="PANTHER" id="PTHR10697:SF1">
    <property type="entry name" value="MAMMALIAN EPENDYMIN-RELATED PROTEIN 1"/>
    <property type="match status" value="1"/>
</dbReference>
<dbReference type="PDB" id="8I34">
    <property type="method" value="X-ray"/>
    <property type="resolution" value="2.44 A"/>
    <property type="chains" value="B/D/F/H=1-196"/>
</dbReference>
<accession>A0AA52HX50</accession>
<evidence type="ECO:0000313" key="2">
    <source>
        <dbReference type="EMBL" id="BDT56496.1"/>
    </source>
</evidence>
<feature type="disulfide bond" evidence="3">
    <location>
        <begin position="24"/>
        <end position="156"/>
    </location>
</feature>